<evidence type="ECO:0000256" key="5">
    <source>
        <dbReference type="SAM" id="MobiDB-lite"/>
    </source>
</evidence>
<proteinExistence type="predicted"/>
<feature type="signal peptide" evidence="7">
    <location>
        <begin position="1"/>
        <end position="27"/>
    </location>
</feature>
<keyword evidence="1" id="KW-0134">Cell wall</keyword>
<evidence type="ECO:0000313" key="9">
    <source>
        <dbReference type="EMBL" id="MDT2600556.1"/>
    </source>
</evidence>
<keyword evidence="4" id="KW-0572">Peptidoglycan-anchor</keyword>
<dbReference type="Gene3D" id="2.60.40.10">
    <property type="entry name" value="Immunoglobulins"/>
    <property type="match status" value="2"/>
</dbReference>
<evidence type="ECO:0000256" key="3">
    <source>
        <dbReference type="ARBA" id="ARBA00022729"/>
    </source>
</evidence>
<dbReference type="InterPro" id="IPR032179">
    <property type="entry name" value="Cry22Aa_Ig-like"/>
</dbReference>
<dbReference type="NCBIfam" id="TIGR01167">
    <property type="entry name" value="LPXTG_anchor"/>
    <property type="match status" value="1"/>
</dbReference>
<keyword evidence="10" id="KW-1185">Reference proteome</keyword>
<sequence length="561" mass="59824">MKRKHLTCAALAGLLVPALLAAPTALATEAQTATATSETVKKNEEAAKPQPAVPAPAKDKTTVPSTTPKEPSTTTGSSQQTSSNKTTTQPTTESSTVKPADKPKTEVPASSAAEKTTSSSAASTDKVEVKPFDVEEFPSNKPTDTHPAINILPTQSIRKGSSFDPMKGVSATDKTDGDITSKVTYTGSVDTNTPGDYLLTYRVTNSQGHSAIQNVIIRVIEDDIGMYEIVLADFSLPKGSDYIQAIRERIVIRKPDGTVVPTATADIVVAGNHSTDQPGTLAVEVAVVSEYNTITKEIVNITILDTKDTIRMDVQSSMSLEVGQAFDPYSFAQAYVLNAAGKEEKLAKASAAGAVGIWADSNVDTARTGDYKVTYTALASNGATITKTMDVKVTEKAKKRTPKILVDNKVMCVGDKLDEDMILAWAKTENPEDTIDGFKVTNGDIKVKVLDNTLVETGEHSIEFYASTPEGETSTKTITLTVKNRADSEPTKPNEDTKKVDDTTNKATNTGNKQTVPTRTTTQSGKQLPKTGEESSSLFVTLIGGFMVLLAFALKRMKKAN</sequence>
<comment type="caution">
    <text evidence="9">The sequence shown here is derived from an EMBL/GenBank/DDBJ whole genome shotgun (WGS) entry which is preliminary data.</text>
</comment>
<dbReference type="InterPro" id="IPR019931">
    <property type="entry name" value="LPXTG_anchor"/>
</dbReference>
<dbReference type="EMBL" id="JARPYI010000006">
    <property type="protein sequence ID" value="MDT2600556.1"/>
    <property type="molecule type" value="Genomic_DNA"/>
</dbReference>
<evidence type="ECO:0000256" key="4">
    <source>
        <dbReference type="ARBA" id="ARBA00023088"/>
    </source>
</evidence>
<feature type="region of interest" description="Disordered" evidence="5">
    <location>
        <begin position="28"/>
        <end position="180"/>
    </location>
</feature>
<feature type="chain" id="PRO_5046353809" evidence="7">
    <location>
        <begin position="28"/>
        <end position="561"/>
    </location>
</feature>
<gene>
    <name evidence="9" type="ORF">P7D85_12280</name>
</gene>
<feature type="compositionally biased region" description="Low complexity" evidence="5">
    <location>
        <begin position="28"/>
        <end position="38"/>
    </location>
</feature>
<feature type="compositionally biased region" description="Basic and acidic residues" evidence="5">
    <location>
        <begin position="484"/>
        <end position="504"/>
    </location>
</feature>
<feature type="transmembrane region" description="Helical" evidence="6">
    <location>
        <begin position="536"/>
        <end position="554"/>
    </location>
</feature>
<keyword evidence="6" id="KW-0812">Transmembrane</keyword>
<evidence type="ECO:0000256" key="2">
    <source>
        <dbReference type="ARBA" id="ARBA00022525"/>
    </source>
</evidence>
<dbReference type="PROSITE" id="PS50847">
    <property type="entry name" value="GRAM_POS_ANCHORING"/>
    <property type="match status" value="1"/>
</dbReference>
<feature type="compositionally biased region" description="Low complexity" evidence="5">
    <location>
        <begin position="109"/>
        <end position="124"/>
    </location>
</feature>
<keyword evidence="3 7" id="KW-0732">Signal</keyword>
<feature type="domain" description="Gram-positive cocci surface proteins LPxTG" evidence="8">
    <location>
        <begin position="528"/>
        <end position="561"/>
    </location>
</feature>
<feature type="region of interest" description="Disordered" evidence="5">
    <location>
        <begin position="484"/>
        <end position="533"/>
    </location>
</feature>
<feature type="compositionally biased region" description="Low complexity" evidence="5">
    <location>
        <begin position="62"/>
        <end position="96"/>
    </location>
</feature>
<accession>A0ABU3F2Z5</accession>
<dbReference type="RefSeq" id="WP_311822756.1">
    <property type="nucleotide sequence ID" value="NZ_JARPYF010000006.1"/>
</dbReference>
<dbReference type="Pfam" id="PF00746">
    <property type="entry name" value="Gram_pos_anchor"/>
    <property type="match status" value="1"/>
</dbReference>
<organism evidence="9 10">
    <name type="scientific">Enterococcus hulanensis</name>
    <dbReference type="NCBI Taxonomy" id="2559929"/>
    <lineage>
        <taxon>Bacteria</taxon>
        <taxon>Bacillati</taxon>
        <taxon>Bacillota</taxon>
        <taxon>Bacilli</taxon>
        <taxon>Lactobacillales</taxon>
        <taxon>Enterococcaceae</taxon>
        <taxon>Enterococcus</taxon>
    </lineage>
</organism>
<keyword evidence="6" id="KW-0472">Membrane</keyword>
<keyword evidence="6" id="KW-1133">Transmembrane helix</keyword>
<evidence type="ECO:0000256" key="6">
    <source>
        <dbReference type="SAM" id="Phobius"/>
    </source>
</evidence>
<evidence type="ECO:0000256" key="1">
    <source>
        <dbReference type="ARBA" id="ARBA00022512"/>
    </source>
</evidence>
<feature type="compositionally biased region" description="Polar residues" evidence="5">
    <location>
        <begin position="505"/>
        <end position="526"/>
    </location>
</feature>
<dbReference type="Pfam" id="PF16403">
    <property type="entry name" value="Bact_surface_Ig-like"/>
    <property type="match status" value="1"/>
</dbReference>
<reference evidence="9 10" key="1">
    <citation type="submission" date="2023-03" db="EMBL/GenBank/DDBJ databases">
        <authorList>
            <person name="Shen W."/>
            <person name="Cai J."/>
        </authorList>
    </citation>
    <scope>NUCLEOTIDE SEQUENCE [LARGE SCALE GENOMIC DNA]</scope>
    <source>
        <strain evidence="9 10">D6-4</strain>
    </source>
</reference>
<evidence type="ECO:0000259" key="8">
    <source>
        <dbReference type="PROSITE" id="PS50847"/>
    </source>
</evidence>
<keyword evidence="2" id="KW-0964">Secreted</keyword>
<evidence type="ECO:0000313" key="10">
    <source>
        <dbReference type="Proteomes" id="UP001252875"/>
    </source>
</evidence>
<evidence type="ECO:0000256" key="7">
    <source>
        <dbReference type="SAM" id="SignalP"/>
    </source>
</evidence>
<dbReference type="InterPro" id="IPR013783">
    <property type="entry name" value="Ig-like_fold"/>
</dbReference>
<dbReference type="Proteomes" id="UP001252875">
    <property type="component" value="Unassembled WGS sequence"/>
</dbReference>
<protein>
    <submittedName>
        <fullName evidence="9">DUF5011 domain-containing protein</fullName>
    </submittedName>
</protein>
<name>A0ABU3F2Z5_9ENTE</name>